<keyword evidence="3" id="KW-1185">Reference proteome</keyword>
<gene>
    <name evidence="2" type="ORF">KZO38_08130</name>
</gene>
<feature type="signal peptide" evidence="1">
    <location>
        <begin position="1"/>
        <end position="40"/>
    </location>
</feature>
<name>A0ABS6YDV1_9BACT</name>
<evidence type="ECO:0000313" key="3">
    <source>
        <dbReference type="Proteomes" id="UP000788426"/>
    </source>
</evidence>
<dbReference type="EMBL" id="JAHXCT010000005">
    <property type="protein sequence ID" value="MBW4769725.1"/>
    <property type="molecule type" value="Genomic_DNA"/>
</dbReference>
<feature type="chain" id="PRO_5046977221" evidence="1">
    <location>
        <begin position="41"/>
        <end position="727"/>
    </location>
</feature>
<sequence>MKFKTNKGAAIAKQLFAKLGSKSKTMAVVAALFASANVSAQTPKTYPAYFKGHDINEVLTATDADDKQVYLYNVGLKKFIMPGGSFGTSVDLGDTGLPFYVIKDGNLPADPDGFRFYSKGVQTEAGSSLAMTRNGKLFVDRPLQALSYFDRARIRLTKVDGTDANTHMYYLSAYQNGTLVAKTGADKTGTSADSTWTYSKEWYAVATKRLTRDNTSVAYDQDFNKVKAMADSLSLWKIVTLKDLKGMIKDMYRANEEPANVSYVMKDPWIMRSTIRSTNWDITPEGSLFNDVGELRFESTGMLSHAEFQGKTGTMSQTVTVTHPGWYIISCKGFAYKSGSSDITAKLFAKDNNGTKAYASKSAELYSVTDISNMRRYLDRGRKFLEGEYANNNVMIYVDGDKNDRNFSTTITFGVEVTGNNVLIGDIVAFDDFKIQYSGVNLIILDEDRSDREYIEKQVDATTARTLVMQRAFKENQWNSIIFPFDLTGDQVEKAFGSNAKVSKFKGPSAVKETLIEFESVALGAANKHNKVIEAGKLYLIYPAKTFENTTEEKVFTVISPTTGKQEISVTGTYFTIPNVNLDTAPSADNIEEPYKHSTFGATSLRYRGTYVNHTNAIIPANSFVLNKDGYWYRTSKAHTVKGFRCWIEPINPTASAIKRLNILIDGVLLNGTSDTLTGIEELELSNDANKNSNIYDAYGRVIGNTAEGLSKDFKGVYIINGKKYVK</sequence>
<organism evidence="2 3">
    <name type="scientific">Hoylesella nanceiensis</name>
    <dbReference type="NCBI Taxonomy" id="425941"/>
    <lineage>
        <taxon>Bacteria</taxon>
        <taxon>Pseudomonadati</taxon>
        <taxon>Bacteroidota</taxon>
        <taxon>Bacteroidia</taxon>
        <taxon>Bacteroidales</taxon>
        <taxon>Prevotellaceae</taxon>
        <taxon>Hoylesella</taxon>
    </lineage>
</organism>
<accession>A0ABS6YDV1</accession>
<comment type="caution">
    <text evidence="2">The sequence shown here is derived from an EMBL/GenBank/DDBJ whole genome shotgun (WGS) entry which is preliminary data.</text>
</comment>
<evidence type="ECO:0000256" key="1">
    <source>
        <dbReference type="SAM" id="SignalP"/>
    </source>
</evidence>
<reference evidence="2 3" key="1">
    <citation type="submission" date="2021-07" db="EMBL/GenBank/DDBJ databases">
        <title>Genomic diversity and antimicrobial resistance of Prevotella spp. isolated from chronic lung disease airways.</title>
        <authorList>
            <person name="Webb K.A."/>
            <person name="Olagoke O.S."/>
            <person name="Baird T."/>
            <person name="Neill J."/>
            <person name="Pham A."/>
            <person name="Wells T.J."/>
            <person name="Ramsay K.A."/>
            <person name="Bell S.C."/>
            <person name="Sarovich D.S."/>
            <person name="Price E.P."/>
        </authorList>
    </citation>
    <scope>NUCLEOTIDE SEQUENCE [LARGE SCALE GENOMIC DNA]</scope>
    <source>
        <strain evidence="2 3">SCHI0011.S.12</strain>
    </source>
</reference>
<protein>
    <submittedName>
        <fullName evidence="2">Uncharacterized protein</fullName>
    </submittedName>
</protein>
<keyword evidence="1" id="KW-0732">Signal</keyword>
<dbReference type="RefSeq" id="WP_219481750.1">
    <property type="nucleotide sequence ID" value="NZ_JAHXCT010000005.1"/>
</dbReference>
<proteinExistence type="predicted"/>
<evidence type="ECO:0000313" key="2">
    <source>
        <dbReference type="EMBL" id="MBW4769725.1"/>
    </source>
</evidence>
<dbReference type="Proteomes" id="UP000788426">
    <property type="component" value="Unassembled WGS sequence"/>
</dbReference>